<gene>
    <name evidence="15" type="ORF">PHET_00662</name>
</gene>
<comment type="caution">
    <text evidence="15">The sequence shown here is derived from an EMBL/GenBank/DDBJ whole genome shotgun (WGS) entry which is preliminary data.</text>
</comment>
<evidence type="ECO:0000256" key="11">
    <source>
        <dbReference type="ARBA" id="ARBA00023303"/>
    </source>
</evidence>
<evidence type="ECO:0000259" key="14">
    <source>
        <dbReference type="Pfam" id="PF00520"/>
    </source>
</evidence>
<keyword evidence="6" id="KW-0851">Voltage-gated channel</keyword>
<evidence type="ECO:0000313" key="15">
    <source>
        <dbReference type="EMBL" id="KAF5405821.1"/>
    </source>
</evidence>
<comment type="subcellular location">
    <subcellularLocation>
        <location evidence="1">Cell membrane</location>
        <topology evidence="1">Multi-pass membrane protein</topology>
    </subcellularLocation>
</comment>
<evidence type="ECO:0000256" key="8">
    <source>
        <dbReference type="ARBA" id="ARBA00023054"/>
    </source>
</evidence>
<dbReference type="InterPro" id="IPR027359">
    <property type="entry name" value="Volt_channel_dom_sf"/>
</dbReference>
<keyword evidence="3" id="KW-0813">Transport</keyword>
<name>A0A8J4T4Q1_9TREM</name>
<keyword evidence="4" id="KW-1003">Cell membrane</keyword>
<evidence type="ECO:0000313" key="16">
    <source>
        <dbReference type="Proteomes" id="UP000748531"/>
    </source>
</evidence>
<evidence type="ECO:0000256" key="4">
    <source>
        <dbReference type="ARBA" id="ARBA00022475"/>
    </source>
</evidence>
<keyword evidence="9" id="KW-0406">Ion transport</keyword>
<feature type="domain" description="Ion transport" evidence="14">
    <location>
        <begin position="139"/>
        <end position="220"/>
    </location>
</feature>
<keyword evidence="5 13" id="KW-0812">Transmembrane</keyword>
<proteinExistence type="predicted"/>
<dbReference type="Gene3D" id="1.20.120.350">
    <property type="entry name" value="Voltage-gated potassium channels. Chain C"/>
    <property type="match status" value="1"/>
</dbReference>
<evidence type="ECO:0000256" key="9">
    <source>
        <dbReference type="ARBA" id="ARBA00023065"/>
    </source>
</evidence>
<dbReference type="EMBL" id="LUCH01000194">
    <property type="protein sequence ID" value="KAF5405821.1"/>
    <property type="molecule type" value="Genomic_DNA"/>
</dbReference>
<feature type="transmembrane region" description="Helical" evidence="13">
    <location>
        <begin position="199"/>
        <end position="217"/>
    </location>
</feature>
<evidence type="ECO:0000256" key="10">
    <source>
        <dbReference type="ARBA" id="ARBA00023136"/>
    </source>
</evidence>
<keyword evidence="10 13" id="KW-0472">Membrane</keyword>
<dbReference type="SUPFAM" id="SSF81324">
    <property type="entry name" value="Voltage-gated potassium channels"/>
    <property type="match status" value="1"/>
</dbReference>
<dbReference type="PANTHER" id="PTHR46480">
    <property type="entry name" value="F20B24.22"/>
    <property type="match status" value="1"/>
</dbReference>
<keyword evidence="16" id="KW-1185">Reference proteome</keyword>
<dbReference type="Proteomes" id="UP000748531">
    <property type="component" value="Unassembled WGS sequence"/>
</dbReference>
<evidence type="ECO:0000256" key="5">
    <source>
        <dbReference type="ARBA" id="ARBA00022692"/>
    </source>
</evidence>
<sequence>MDLPNDVDSVQKEDELIEVMNRLAKHWYAVYDNRLACAVQNISNLKGTEYSLNSQHVASVEPFYQPDFTSSKNSSGNLILDTIDSEKFLKHESQSQNHSTYPNVRNVRQDEDKLSQDYTDKTLSNSLLIGAKTMHDVSAILHYLSIAITGLFLLYVILKIACLGRKFFRDRNQHLDAGIIVASFISDVLYVRYVSETTAAMVVLLLWRIFRIINALMMHKQHQYELRISMQKRARRLLGRKLEIIQTEKEMHEKHIATLEDMLRELGSSNEAIKKCKPRCKLTCINDTFVLLTFATTLCVLQTY</sequence>
<organism evidence="15 16">
    <name type="scientific">Paragonimus heterotremus</name>
    <dbReference type="NCBI Taxonomy" id="100268"/>
    <lineage>
        <taxon>Eukaryota</taxon>
        <taxon>Metazoa</taxon>
        <taxon>Spiralia</taxon>
        <taxon>Lophotrochozoa</taxon>
        <taxon>Platyhelminthes</taxon>
        <taxon>Trematoda</taxon>
        <taxon>Digenea</taxon>
        <taxon>Plagiorchiida</taxon>
        <taxon>Troglotremata</taxon>
        <taxon>Troglotrematidae</taxon>
        <taxon>Paragonimus</taxon>
    </lineage>
</organism>
<evidence type="ECO:0000256" key="12">
    <source>
        <dbReference type="ARBA" id="ARBA00031989"/>
    </source>
</evidence>
<keyword evidence="8" id="KW-0175">Coiled coil</keyword>
<evidence type="ECO:0000256" key="1">
    <source>
        <dbReference type="ARBA" id="ARBA00004651"/>
    </source>
</evidence>
<dbReference type="PANTHER" id="PTHR46480:SF1">
    <property type="entry name" value="VOLTAGE-GATED HYDROGEN CHANNEL 1"/>
    <property type="match status" value="1"/>
</dbReference>
<dbReference type="GO" id="GO:0030171">
    <property type="term" value="F:voltage-gated proton channel activity"/>
    <property type="evidence" value="ECO:0007669"/>
    <property type="project" value="InterPro"/>
</dbReference>
<reference evidence="15" key="1">
    <citation type="submission" date="2019-05" db="EMBL/GenBank/DDBJ databases">
        <title>Annotation for the trematode Paragonimus heterotremus.</title>
        <authorList>
            <person name="Choi Y.-J."/>
        </authorList>
    </citation>
    <scope>NUCLEOTIDE SEQUENCE</scope>
    <source>
        <strain evidence="15">LC</strain>
    </source>
</reference>
<evidence type="ECO:0000256" key="2">
    <source>
        <dbReference type="ARBA" id="ARBA00015897"/>
    </source>
</evidence>
<dbReference type="GO" id="GO:0005886">
    <property type="term" value="C:plasma membrane"/>
    <property type="evidence" value="ECO:0007669"/>
    <property type="project" value="UniProtKB-SubCell"/>
</dbReference>
<evidence type="ECO:0000256" key="7">
    <source>
        <dbReference type="ARBA" id="ARBA00022989"/>
    </source>
</evidence>
<keyword evidence="7 13" id="KW-1133">Transmembrane helix</keyword>
<dbReference type="InterPro" id="IPR031846">
    <property type="entry name" value="Hvcn1"/>
</dbReference>
<evidence type="ECO:0000256" key="3">
    <source>
        <dbReference type="ARBA" id="ARBA00022448"/>
    </source>
</evidence>
<dbReference type="AlphaFoldDB" id="A0A8J4T4Q1"/>
<dbReference type="InterPro" id="IPR005821">
    <property type="entry name" value="Ion_trans_dom"/>
</dbReference>
<accession>A0A8J4T4Q1</accession>
<keyword evidence="11" id="KW-0407">Ion channel</keyword>
<evidence type="ECO:0000256" key="6">
    <source>
        <dbReference type="ARBA" id="ARBA00022882"/>
    </source>
</evidence>
<feature type="transmembrane region" description="Helical" evidence="13">
    <location>
        <begin position="140"/>
        <end position="163"/>
    </location>
</feature>
<protein>
    <recommendedName>
        <fullName evidence="2">Voltage-gated hydrogen channel 1</fullName>
    </recommendedName>
    <alternativeName>
        <fullName evidence="12">Hydrogen voltage-gated channel 1</fullName>
    </alternativeName>
</protein>
<dbReference type="GO" id="GO:0034702">
    <property type="term" value="C:monoatomic ion channel complex"/>
    <property type="evidence" value="ECO:0007669"/>
    <property type="project" value="UniProtKB-KW"/>
</dbReference>
<dbReference type="Pfam" id="PF00520">
    <property type="entry name" value="Ion_trans"/>
    <property type="match status" value="1"/>
</dbReference>
<dbReference type="OrthoDB" id="427456at2759"/>
<evidence type="ECO:0000256" key="13">
    <source>
        <dbReference type="SAM" id="Phobius"/>
    </source>
</evidence>